<feature type="binding site" evidence="13">
    <location>
        <begin position="45"/>
        <end position="49"/>
    </location>
    <ligand>
        <name>substrate</name>
    </ligand>
</feature>
<evidence type="ECO:0000256" key="10">
    <source>
        <dbReference type="ARBA" id="ARBA00022842"/>
    </source>
</evidence>
<dbReference type="GO" id="GO:0019303">
    <property type="term" value="P:D-ribose catabolic process"/>
    <property type="evidence" value="ECO:0007669"/>
    <property type="project" value="UniProtKB-UniRule"/>
</dbReference>
<comment type="activity regulation">
    <text evidence="13">Activated by a monovalent cation that binds near, but not in, the active site. The most likely occupant of the site in vivo is potassium. Ion binding induces a conformational change that may alter substrate affinity.</text>
</comment>
<keyword evidence="9 13" id="KW-0067">ATP-binding</keyword>
<feature type="active site" description="Proton acceptor" evidence="13">
    <location>
        <position position="260"/>
    </location>
</feature>
<dbReference type="Gene3D" id="3.40.1190.20">
    <property type="match status" value="1"/>
</dbReference>
<dbReference type="Pfam" id="PF00294">
    <property type="entry name" value="PfkB"/>
    <property type="match status" value="1"/>
</dbReference>
<feature type="binding site" evidence="13">
    <location>
        <position position="301"/>
    </location>
    <ligand>
        <name>K(+)</name>
        <dbReference type="ChEBI" id="CHEBI:29103"/>
    </ligand>
</feature>
<dbReference type="PROSITE" id="PS00584">
    <property type="entry name" value="PFKB_KINASES_2"/>
    <property type="match status" value="1"/>
</dbReference>
<dbReference type="CDD" id="cd01174">
    <property type="entry name" value="ribokinase"/>
    <property type="match status" value="1"/>
</dbReference>
<dbReference type="InterPro" id="IPR029056">
    <property type="entry name" value="Ribokinase-like"/>
</dbReference>
<dbReference type="GO" id="GO:0046872">
    <property type="term" value="F:metal ion binding"/>
    <property type="evidence" value="ECO:0007669"/>
    <property type="project" value="UniProtKB-KW"/>
</dbReference>
<evidence type="ECO:0000256" key="4">
    <source>
        <dbReference type="ARBA" id="ARBA00022490"/>
    </source>
</evidence>
<feature type="binding site" evidence="13">
    <location>
        <position position="188"/>
    </location>
    <ligand>
        <name>ATP</name>
        <dbReference type="ChEBI" id="CHEBI:30616"/>
    </ligand>
</feature>
<reference evidence="15" key="2">
    <citation type="submission" date="2022-08" db="UniProtKB">
        <authorList>
            <consortium name="EnsemblMetazoa"/>
        </authorList>
    </citation>
    <scope>IDENTIFICATION</scope>
    <source>
        <strain evidence="15">STECLA/ALBI9_A</strain>
    </source>
</reference>
<comment type="similarity">
    <text evidence="13">Belongs to the carbohydrate kinase PfkB family. Ribokinase subfamily.</text>
</comment>
<comment type="subunit">
    <text evidence="13">Homodimer.</text>
</comment>
<evidence type="ECO:0000313" key="16">
    <source>
        <dbReference type="Proteomes" id="UP000069272"/>
    </source>
</evidence>
<dbReference type="InterPro" id="IPR002173">
    <property type="entry name" value="Carboh/pur_kinase_PfkB_CS"/>
</dbReference>
<feature type="binding site" evidence="13">
    <location>
        <begin position="259"/>
        <end position="260"/>
    </location>
    <ligand>
        <name>ATP</name>
        <dbReference type="ChEBI" id="CHEBI:30616"/>
    </ligand>
</feature>
<dbReference type="EC" id="2.7.1.15" evidence="2 13"/>
<dbReference type="NCBIfam" id="TIGR02152">
    <property type="entry name" value="D_ribokin_bact"/>
    <property type="match status" value="1"/>
</dbReference>
<feature type="binding site" evidence="13">
    <location>
        <position position="295"/>
    </location>
    <ligand>
        <name>K(+)</name>
        <dbReference type="ChEBI" id="CHEBI:29103"/>
    </ligand>
</feature>
<evidence type="ECO:0000259" key="14">
    <source>
        <dbReference type="Pfam" id="PF00294"/>
    </source>
</evidence>
<dbReference type="AlphaFoldDB" id="A0A182FT02"/>
<name>A0A182FT02_ANOAL</name>
<evidence type="ECO:0000256" key="9">
    <source>
        <dbReference type="ARBA" id="ARBA00022840"/>
    </source>
</evidence>
<comment type="pathway">
    <text evidence="13">Carbohydrate metabolism; D-ribose degradation; D-ribose 5-phosphate from beta-D-ribopyranose: step 2/2.</text>
</comment>
<keyword evidence="5 13" id="KW-0808">Transferase</keyword>
<dbReference type="VEuPathDB" id="VectorBase:AALB20_037559"/>
<keyword evidence="6 13" id="KW-0479">Metal-binding</keyword>
<sequence length="325" mass="34157">MSLEKSEYDVLVFGSCIVDFISYVPRLPKVGETLHGTRFATGNGGKGANQCVAAARLGSRTAIVGKLGDDAWGRAYRDALAAEGINVSEVAIVPGESTGIAQINVADGGDNQIVIVTGANKRLDAADAESRQALLQRARILICQLETPLEGTIAALRAFNGISILNAAPAEEHLPGPLLSLPTIFCVNETEAALLTGMVEIIDIPQAKAALLRLRELGCRTVIITLGEKGAVFAEDGSTTVYHVRPTKVDKVIDTTGAGDAFIGALAHFMGQHPDAALGNCIAAANHVAALSVQKPGTQTSFPRARDLQVSLDDLKALQDRWNSV</sequence>
<reference evidence="15 16" key="1">
    <citation type="journal article" date="2017" name="G3 (Bethesda)">
        <title>The Physical Genome Mapping of Anopheles albimanus Corrected Scaffold Misassemblies and Identified Interarm Rearrangements in Genus Anopheles.</title>
        <authorList>
            <person name="Artemov G.N."/>
            <person name="Peery A.N."/>
            <person name="Jiang X."/>
            <person name="Tu Z."/>
            <person name="Stegniy V.N."/>
            <person name="Sharakhova M.V."/>
            <person name="Sharakhov I.V."/>
        </authorList>
    </citation>
    <scope>NUCLEOTIDE SEQUENCE [LARGE SCALE GENOMIC DNA]</scope>
    <source>
        <strain evidence="15 16">ALBI9_A</strain>
    </source>
</reference>
<keyword evidence="12 13" id="KW-0119">Carbohydrate metabolism</keyword>
<comment type="function">
    <text evidence="13">Catalyzes the phosphorylation of ribose at O-5 in a reaction requiring ATP and magnesium. The resulting D-ribose-5-phosphate can then be used either for sythesis of nucleotides, histidine, and tryptophan, or as a component of the pentose phosphate pathway.</text>
</comment>
<keyword evidence="13" id="KW-0539">Nucleus</keyword>
<keyword evidence="16" id="KW-1185">Reference proteome</keyword>
<dbReference type="SUPFAM" id="SSF53613">
    <property type="entry name" value="Ribokinase-like"/>
    <property type="match status" value="1"/>
</dbReference>
<evidence type="ECO:0000256" key="11">
    <source>
        <dbReference type="ARBA" id="ARBA00022958"/>
    </source>
</evidence>
<protein>
    <recommendedName>
        <fullName evidence="3 13">Ribokinase</fullName>
        <shortName evidence="13">RK</shortName>
        <ecNumber evidence="2 13">2.7.1.15</ecNumber>
    </recommendedName>
</protein>
<feature type="binding site" evidence="13">
    <location>
        <begin position="225"/>
        <end position="230"/>
    </location>
    <ligand>
        <name>ATP</name>
        <dbReference type="ChEBI" id="CHEBI:30616"/>
    </ligand>
</feature>
<keyword evidence="7 13" id="KW-0547">Nucleotide-binding</keyword>
<dbReference type="GeneID" id="118461934"/>
<evidence type="ECO:0000256" key="6">
    <source>
        <dbReference type="ARBA" id="ARBA00022723"/>
    </source>
</evidence>
<proteinExistence type="inferred from homology"/>
<keyword evidence="4 13" id="KW-0963">Cytoplasm</keyword>
<feature type="binding site" evidence="13">
    <location>
        <position position="254"/>
    </location>
    <ligand>
        <name>K(+)</name>
        <dbReference type="ChEBI" id="CHEBI:29103"/>
    </ligand>
</feature>
<dbReference type="PRINTS" id="PR00990">
    <property type="entry name" value="RIBOKINASE"/>
</dbReference>
<feature type="binding site" evidence="13">
    <location>
        <position position="292"/>
    </location>
    <ligand>
        <name>K(+)</name>
        <dbReference type="ChEBI" id="CHEBI:29103"/>
    </ligand>
</feature>
<feature type="binding site" evidence="13">
    <location>
        <begin position="17"/>
        <end position="19"/>
    </location>
    <ligand>
        <name>substrate</name>
    </ligand>
</feature>
<dbReference type="PANTHER" id="PTHR10584:SF166">
    <property type="entry name" value="RIBOKINASE"/>
    <property type="match status" value="1"/>
</dbReference>
<keyword evidence="10 13" id="KW-0460">Magnesium</keyword>
<feature type="binding site" evidence="13">
    <location>
        <position position="286"/>
    </location>
    <ligand>
        <name>ATP</name>
        <dbReference type="ChEBI" id="CHEBI:30616"/>
    </ligand>
</feature>
<evidence type="ECO:0000256" key="2">
    <source>
        <dbReference type="ARBA" id="ARBA00012035"/>
    </source>
</evidence>
<comment type="subcellular location">
    <subcellularLocation>
        <location evidence="13">Cytoplasm</location>
    </subcellularLocation>
    <subcellularLocation>
        <location evidence="13">Nucleus</location>
    </subcellularLocation>
</comment>
<evidence type="ECO:0000313" key="15">
    <source>
        <dbReference type="EnsemblMetazoa" id="AALB009682-PA"/>
    </source>
</evidence>
<dbReference type="EnsemblMetazoa" id="AALB009682-RA">
    <property type="protein sequence ID" value="AALB009682-PA"/>
    <property type="gene ID" value="AALB009682"/>
</dbReference>
<keyword evidence="11 13" id="KW-0630">Potassium</keyword>
<dbReference type="InterPro" id="IPR002139">
    <property type="entry name" value="Ribo/fructo_kinase"/>
</dbReference>
<feature type="binding site" evidence="13">
    <location>
        <position position="260"/>
    </location>
    <ligand>
        <name>substrate</name>
    </ligand>
</feature>
<dbReference type="HAMAP" id="MF_01987">
    <property type="entry name" value="Ribokinase"/>
    <property type="match status" value="1"/>
</dbReference>
<feature type="binding site" evidence="13">
    <location>
        <position position="297"/>
    </location>
    <ligand>
        <name>K(+)</name>
        <dbReference type="ChEBI" id="CHEBI:29103"/>
    </ligand>
</feature>
<feature type="domain" description="Carbohydrate kinase PfkB" evidence="14">
    <location>
        <begin position="9"/>
        <end position="303"/>
    </location>
</feature>
<dbReference type="RefSeq" id="XP_035783701.1">
    <property type="nucleotide sequence ID" value="XM_035927808.1"/>
</dbReference>
<evidence type="ECO:0000256" key="5">
    <source>
        <dbReference type="ARBA" id="ARBA00022679"/>
    </source>
</evidence>
<dbReference type="OrthoDB" id="415590at2759"/>
<dbReference type="VEuPathDB" id="VectorBase:AALB009682"/>
<dbReference type="GO" id="GO:0005524">
    <property type="term" value="F:ATP binding"/>
    <property type="evidence" value="ECO:0007669"/>
    <property type="project" value="UniProtKB-UniRule"/>
</dbReference>
<dbReference type="GO" id="GO:0004747">
    <property type="term" value="F:ribokinase activity"/>
    <property type="evidence" value="ECO:0007669"/>
    <property type="project" value="UniProtKB-UniRule"/>
</dbReference>
<evidence type="ECO:0000256" key="13">
    <source>
        <dbReference type="HAMAP-Rule" id="MF_03215"/>
    </source>
</evidence>
<dbReference type="KEGG" id="aali:118461934"/>
<evidence type="ECO:0000256" key="12">
    <source>
        <dbReference type="ARBA" id="ARBA00023277"/>
    </source>
</evidence>
<dbReference type="GO" id="GO:0005829">
    <property type="term" value="C:cytosol"/>
    <property type="evidence" value="ECO:0007669"/>
    <property type="project" value="TreeGrafter"/>
</dbReference>
<evidence type="ECO:0000256" key="3">
    <source>
        <dbReference type="ARBA" id="ARBA00016943"/>
    </source>
</evidence>
<comment type="caution">
    <text evidence="13">Lacks conserved residue(s) required for the propagation of feature annotation.</text>
</comment>
<dbReference type="STRING" id="7167.A0A182FT02"/>
<dbReference type="GO" id="GO:0005634">
    <property type="term" value="C:nucleus"/>
    <property type="evidence" value="ECO:0007669"/>
    <property type="project" value="UniProtKB-SubCell"/>
</dbReference>
<evidence type="ECO:0000256" key="1">
    <source>
        <dbReference type="ARBA" id="ARBA00005380"/>
    </source>
</evidence>
<dbReference type="Proteomes" id="UP000069272">
    <property type="component" value="Chromosome 2R"/>
</dbReference>
<accession>A0A182FT02</accession>
<keyword evidence="8 13" id="KW-0418">Kinase</keyword>
<dbReference type="InterPro" id="IPR011877">
    <property type="entry name" value="Ribokinase"/>
</dbReference>
<comment type="cofactor">
    <cofactor evidence="13">
        <name>Mg(2+)</name>
        <dbReference type="ChEBI" id="CHEBI:18420"/>
    </cofactor>
    <text evidence="13">Requires a divalent cation, most likely magnesium in vivo, as an electrophilic catalyst to aid phosphoryl group transfer. It is the chelate of the metal and the nucleotide that is the actual substrate.</text>
</comment>
<dbReference type="FunFam" id="3.40.1190.20:FF:000010">
    <property type="entry name" value="Ribokinase"/>
    <property type="match status" value="1"/>
</dbReference>
<comment type="similarity">
    <text evidence="1">Belongs to the carbohydrate kinase pfkB family.</text>
</comment>
<comment type="catalytic activity">
    <reaction evidence="13">
        <text>D-ribose + ATP = D-ribose 5-phosphate + ADP + H(+)</text>
        <dbReference type="Rhea" id="RHEA:13697"/>
        <dbReference type="ChEBI" id="CHEBI:15378"/>
        <dbReference type="ChEBI" id="CHEBI:30616"/>
        <dbReference type="ChEBI" id="CHEBI:47013"/>
        <dbReference type="ChEBI" id="CHEBI:78346"/>
        <dbReference type="ChEBI" id="CHEBI:456216"/>
        <dbReference type="EC" id="2.7.1.15"/>
    </reaction>
</comment>
<organism evidence="15 16">
    <name type="scientific">Anopheles albimanus</name>
    <name type="common">New world malaria mosquito</name>
    <dbReference type="NCBI Taxonomy" id="7167"/>
    <lineage>
        <taxon>Eukaryota</taxon>
        <taxon>Metazoa</taxon>
        <taxon>Ecdysozoa</taxon>
        <taxon>Arthropoda</taxon>
        <taxon>Hexapoda</taxon>
        <taxon>Insecta</taxon>
        <taxon>Pterygota</taxon>
        <taxon>Neoptera</taxon>
        <taxon>Endopterygota</taxon>
        <taxon>Diptera</taxon>
        <taxon>Nematocera</taxon>
        <taxon>Culicoidea</taxon>
        <taxon>Culicidae</taxon>
        <taxon>Anophelinae</taxon>
        <taxon>Anopheles</taxon>
    </lineage>
</organism>
<dbReference type="PANTHER" id="PTHR10584">
    <property type="entry name" value="SUGAR KINASE"/>
    <property type="match status" value="1"/>
</dbReference>
<dbReference type="InterPro" id="IPR011611">
    <property type="entry name" value="PfkB_dom"/>
</dbReference>
<evidence type="ECO:0000256" key="8">
    <source>
        <dbReference type="ARBA" id="ARBA00022777"/>
    </source>
</evidence>
<evidence type="ECO:0000256" key="7">
    <source>
        <dbReference type="ARBA" id="ARBA00022741"/>
    </source>
</evidence>
<feature type="binding site" evidence="13">
    <location>
        <position position="146"/>
    </location>
    <ligand>
        <name>substrate</name>
    </ligand>
</feature>
<feature type="binding site" evidence="13">
    <location>
        <position position="256"/>
    </location>
    <ligand>
        <name>K(+)</name>
        <dbReference type="ChEBI" id="CHEBI:29103"/>
    </ligand>
</feature>